<dbReference type="OrthoDB" id="10420654at2759"/>
<dbReference type="AlphaFoldDB" id="A0A010QXM0"/>
<feature type="compositionally biased region" description="Basic and acidic residues" evidence="1">
    <location>
        <begin position="177"/>
        <end position="186"/>
    </location>
</feature>
<evidence type="ECO:0000256" key="1">
    <source>
        <dbReference type="SAM" id="MobiDB-lite"/>
    </source>
</evidence>
<feature type="compositionally biased region" description="Low complexity" evidence="1">
    <location>
        <begin position="187"/>
        <end position="197"/>
    </location>
</feature>
<feature type="region of interest" description="Disordered" evidence="1">
    <location>
        <begin position="164"/>
        <end position="197"/>
    </location>
</feature>
<evidence type="ECO:0000313" key="3">
    <source>
        <dbReference type="Proteomes" id="UP000020467"/>
    </source>
</evidence>
<dbReference type="HOGENOM" id="CLU_1384050_0_0_1"/>
<name>A0A010QXM0_9PEZI</name>
<dbReference type="KEGG" id="cfj:CFIO01_02145"/>
<gene>
    <name evidence="2" type="ORF">CFIO01_02145</name>
</gene>
<keyword evidence="3" id="KW-1185">Reference proteome</keyword>
<comment type="caution">
    <text evidence="2">The sequence shown here is derived from an EMBL/GenBank/DDBJ whole genome shotgun (WGS) entry which is preliminary data.</text>
</comment>
<accession>A0A010QXM0</accession>
<reference evidence="2 3" key="1">
    <citation type="submission" date="2014-02" db="EMBL/GenBank/DDBJ databases">
        <title>The genome sequence of Colletotrichum fioriniae PJ7.</title>
        <authorList>
            <person name="Baroncelli R."/>
            <person name="Thon M.R."/>
        </authorList>
    </citation>
    <scope>NUCLEOTIDE SEQUENCE [LARGE SCALE GENOMIC DNA]</scope>
    <source>
        <strain evidence="2 3">PJ7</strain>
    </source>
</reference>
<dbReference type="Proteomes" id="UP000020467">
    <property type="component" value="Unassembled WGS sequence"/>
</dbReference>
<evidence type="ECO:0000313" key="2">
    <source>
        <dbReference type="EMBL" id="EXF84932.1"/>
    </source>
</evidence>
<feature type="region of interest" description="Disordered" evidence="1">
    <location>
        <begin position="1"/>
        <end position="30"/>
    </location>
</feature>
<dbReference type="EMBL" id="JARH01000134">
    <property type="protein sequence ID" value="EXF84932.1"/>
    <property type="molecule type" value="Genomic_DNA"/>
</dbReference>
<feature type="compositionally biased region" description="Basic residues" evidence="1">
    <location>
        <begin position="1"/>
        <end position="13"/>
    </location>
</feature>
<organism evidence="2 3">
    <name type="scientific">Colletotrichum fioriniae PJ7</name>
    <dbReference type="NCBI Taxonomy" id="1445577"/>
    <lineage>
        <taxon>Eukaryota</taxon>
        <taxon>Fungi</taxon>
        <taxon>Dikarya</taxon>
        <taxon>Ascomycota</taxon>
        <taxon>Pezizomycotina</taxon>
        <taxon>Sordariomycetes</taxon>
        <taxon>Hypocreomycetidae</taxon>
        <taxon>Glomerellales</taxon>
        <taxon>Glomerellaceae</taxon>
        <taxon>Colletotrichum</taxon>
        <taxon>Colletotrichum acutatum species complex</taxon>
    </lineage>
</organism>
<sequence>MDQKVRAKTRGRKLSNTLESKERRAWPKPQCPWMMPRRHSSFQTADATDFSEQVPHGSSSIKVAFVIMRNLWAQVLESRGIYLCLGAGWSTTQVWPLRRDWGGSTEKGNDTTNYGTWNRPGAVLAHWSVSGTLVRAPLRVSVPLMALGLFVPCPFLLHSPGKRKDWTHTGQRQSCCSRERERESERGSWQQSTSKGE</sequence>
<protein>
    <submittedName>
        <fullName evidence="2">Uncharacterized protein</fullName>
    </submittedName>
</protein>
<proteinExistence type="predicted"/>